<name>A0A9W8WCC7_9HYPO</name>
<evidence type="ECO:0000256" key="1">
    <source>
        <dbReference type="SAM" id="MobiDB-lite"/>
    </source>
</evidence>
<evidence type="ECO:0000313" key="3">
    <source>
        <dbReference type="Proteomes" id="UP001140502"/>
    </source>
</evidence>
<organism evidence="2 3">
    <name type="scientific">Fusarium piperis</name>
    <dbReference type="NCBI Taxonomy" id="1435070"/>
    <lineage>
        <taxon>Eukaryota</taxon>
        <taxon>Fungi</taxon>
        <taxon>Dikarya</taxon>
        <taxon>Ascomycota</taxon>
        <taxon>Pezizomycotina</taxon>
        <taxon>Sordariomycetes</taxon>
        <taxon>Hypocreomycetidae</taxon>
        <taxon>Hypocreales</taxon>
        <taxon>Nectriaceae</taxon>
        <taxon>Fusarium</taxon>
        <taxon>Fusarium solani species complex</taxon>
    </lineage>
</organism>
<feature type="region of interest" description="Disordered" evidence="1">
    <location>
        <begin position="1"/>
        <end position="115"/>
    </location>
</feature>
<feature type="compositionally biased region" description="Basic and acidic residues" evidence="1">
    <location>
        <begin position="29"/>
        <end position="41"/>
    </location>
</feature>
<feature type="region of interest" description="Disordered" evidence="1">
    <location>
        <begin position="206"/>
        <end position="250"/>
    </location>
</feature>
<keyword evidence="3" id="KW-1185">Reference proteome</keyword>
<accession>A0A9W8WCC7</accession>
<reference evidence="2" key="1">
    <citation type="submission" date="2022-10" db="EMBL/GenBank/DDBJ databases">
        <title>Tapping the CABI collections for fungal endophytes: first genome assemblies for Collariella, Neodidymelliopsis, Ascochyta clinopodiicola, Didymella pomorum, Didymosphaeria variabile, Neocosmospora piperis and Neocucurbitaria cava.</title>
        <authorList>
            <person name="Hill R."/>
        </authorList>
    </citation>
    <scope>NUCLEOTIDE SEQUENCE</scope>
    <source>
        <strain evidence="2">IMI 366586</strain>
    </source>
</reference>
<feature type="compositionally biased region" description="Basic and acidic residues" evidence="1">
    <location>
        <begin position="92"/>
        <end position="108"/>
    </location>
</feature>
<dbReference type="Proteomes" id="UP001140502">
    <property type="component" value="Unassembled WGS sequence"/>
</dbReference>
<dbReference type="AlphaFoldDB" id="A0A9W8WCC7"/>
<comment type="caution">
    <text evidence="2">The sequence shown here is derived from an EMBL/GenBank/DDBJ whole genome shotgun (WGS) entry which is preliminary data.</text>
</comment>
<protein>
    <submittedName>
        <fullName evidence="2">Uncharacterized protein</fullName>
    </submittedName>
</protein>
<feature type="compositionally biased region" description="Basic residues" evidence="1">
    <location>
        <begin position="225"/>
        <end position="240"/>
    </location>
</feature>
<dbReference type="EMBL" id="JAPEUR010000123">
    <property type="protein sequence ID" value="KAJ4319504.1"/>
    <property type="molecule type" value="Genomic_DNA"/>
</dbReference>
<dbReference type="OrthoDB" id="5102543at2759"/>
<proteinExistence type="predicted"/>
<sequence>MASSPTHGSENPVASSGTKNKVKLAARNLRIDPHLPYKDDDPSTCELTRGSPVAATPPLPAKSKRRKTGPGAVPMDSLLAPKSTVFTPPLPFRRDEPAWRPPRFDRGSRPRCPKRLDLSTIPRLPYFMKNGIRVYATRGTTTLPPLVIPAEVPIVRVPAVRVPIQVPENAIPPAQVSPMKAFPKKTAAGLASTDTDPVLGPMPFPDPQTPICTPSSNSLPEIMTRQRRRRKQQKQAKQNRARYTQVNQDDCSPALVAENPREEQQQNSLACQRERRDECDCTLCEDCCVILTSLGMVMTIFLSVSTALSKAGEWLVSLTPPEEFLGY</sequence>
<gene>
    <name evidence="2" type="ORF">N0V84_006327</name>
</gene>
<feature type="compositionally biased region" description="Polar residues" evidence="1">
    <location>
        <begin position="210"/>
        <end position="219"/>
    </location>
</feature>
<feature type="compositionally biased region" description="Polar residues" evidence="1">
    <location>
        <begin position="1"/>
        <end position="19"/>
    </location>
</feature>
<evidence type="ECO:0000313" key="2">
    <source>
        <dbReference type="EMBL" id="KAJ4319504.1"/>
    </source>
</evidence>